<sequence length="159" mass="18255">QVEADEEGPEQIVEDDEIPEEFPDEADSDAWSYDEEDAGNIIEAPATQGRRSRSCEVCEVRLTMHRDEWLCYACAAFIRVRKTAFITHRQARFGIPLFPECGHVELNWAACELCRVRKYLAAHRRHHMYMNNILQFALPEYVSREALLPENAAGDAGQE</sequence>
<organism evidence="2">
    <name type="scientific">Lygus hesperus</name>
    <name type="common">Western plant bug</name>
    <dbReference type="NCBI Taxonomy" id="30085"/>
    <lineage>
        <taxon>Eukaryota</taxon>
        <taxon>Metazoa</taxon>
        <taxon>Ecdysozoa</taxon>
        <taxon>Arthropoda</taxon>
        <taxon>Hexapoda</taxon>
        <taxon>Insecta</taxon>
        <taxon>Pterygota</taxon>
        <taxon>Neoptera</taxon>
        <taxon>Paraneoptera</taxon>
        <taxon>Hemiptera</taxon>
        <taxon>Heteroptera</taxon>
        <taxon>Panheteroptera</taxon>
        <taxon>Cimicomorpha</taxon>
        <taxon>Miridae</taxon>
        <taxon>Mirini</taxon>
        <taxon>Lygus</taxon>
    </lineage>
</organism>
<gene>
    <name evidence="2" type="primary">nhr-22</name>
    <name evidence="2" type="ORF">CM83_30200</name>
</gene>
<dbReference type="AlphaFoldDB" id="A0A0A9ZGZ6"/>
<evidence type="ECO:0000256" key="1">
    <source>
        <dbReference type="SAM" id="MobiDB-lite"/>
    </source>
</evidence>
<dbReference type="SUPFAM" id="SSF57716">
    <property type="entry name" value="Glucocorticoid receptor-like (DNA-binding domain)"/>
    <property type="match status" value="1"/>
</dbReference>
<dbReference type="EMBL" id="GBHO01000133">
    <property type="protein sequence ID" value="JAG43471.1"/>
    <property type="molecule type" value="Transcribed_RNA"/>
</dbReference>
<reference evidence="2" key="1">
    <citation type="journal article" date="2014" name="PLoS ONE">
        <title>Transcriptome-Based Identification of ABC Transporters in the Western Tarnished Plant Bug Lygus hesperus.</title>
        <authorList>
            <person name="Hull J.J."/>
            <person name="Chaney K."/>
            <person name="Geib S.M."/>
            <person name="Fabrick J.A."/>
            <person name="Brent C.S."/>
            <person name="Walsh D."/>
            <person name="Lavine L.C."/>
        </authorList>
    </citation>
    <scope>NUCLEOTIDE SEQUENCE</scope>
</reference>
<accession>A0A0A9ZGZ6</accession>
<feature type="region of interest" description="Disordered" evidence="1">
    <location>
        <begin position="1"/>
        <end position="30"/>
    </location>
</feature>
<evidence type="ECO:0000313" key="2">
    <source>
        <dbReference type="EMBL" id="JAG43471.1"/>
    </source>
</evidence>
<proteinExistence type="predicted"/>
<name>A0A0A9ZGZ6_LYGHE</name>
<feature type="non-terminal residue" evidence="2">
    <location>
        <position position="1"/>
    </location>
</feature>
<reference evidence="2" key="2">
    <citation type="submission" date="2014-07" db="EMBL/GenBank/DDBJ databases">
        <authorList>
            <person name="Hull J."/>
        </authorList>
    </citation>
    <scope>NUCLEOTIDE SEQUENCE</scope>
</reference>
<protein>
    <submittedName>
        <fullName evidence="2">Nuclear hormone receptor family member nhr-22</fullName>
    </submittedName>
</protein>
<keyword evidence="2" id="KW-0675">Receptor</keyword>